<dbReference type="Gene3D" id="3.40.50.720">
    <property type="entry name" value="NAD(P)-binding Rossmann-like Domain"/>
    <property type="match status" value="1"/>
</dbReference>
<dbReference type="SUPFAM" id="SSF51735">
    <property type="entry name" value="NAD(P)-binding Rossmann-fold domains"/>
    <property type="match status" value="1"/>
</dbReference>
<dbReference type="InterPro" id="IPR013154">
    <property type="entry name" value="ADH-like_N"/>
</dbReference>
<evidence type="ECO:0000259" key="3">
    <source>
        <dbReference type="SMART" id="SM00829"/>
    </source>
</evidence>
<dbReference type="InterPro" id="IPR036291">
    <property type="entry name" value="NAD(P)-bd_dom_sf"/>
</dbReference>
<feature type="region of interest" description="Disordered" evidence="2">
    <location>
        <begin position="8"/>
        <end position="29"/>
    </location>
</feature>
<dbReference type="Pfam" id="PF08240">
    <property type="entry name" value="ADH_N"/>
    <property type="match status" value="1"/>
</dbReference>
<dbReference type="Proteomes" id="UP000295163">
    <property type="component" value="Unassembled WGS sequence"/>
</dbReference>
<dbReference type="AlphaFoldDB" id="A0A4R5YAV5"/>
<dbReference type="Gene3D" id="3.90.180.10">
    <property type="entry name" value="Medium-chain alcohol dehydrogenases, catalytic domain"/>
    <property type="match status" value="1"/>
</dbReference>
<evidence type="ECO:0000256" key="1">
    <source>
        <dbReference type="ARBA" id="ARBA00022857"/>
    </source>
</evidence>
<dbReference type="CDD" id="cd08253">
    <property type="entry name" value="zeta_crystallin"/>
    <property type="match status" value="1"/>
</dbReference>
<keyword evidence="1" id="KW-0521">NADP</keyword>
<dbReference type="InterPro" id="IPR020843">
    <property type="entry name" value="ER"/>
</dbReference>
<evidence type="ECO:0000313" key="5">
    <source>
        <dbReference type="Proteomes" id="UP000295163"/>
    </source>
</evidence>
<sequence>MRAVWYEQQGPAGDVLQAGDLPDPEPGPGEVRVRLRYSGVNPGDTKKRRGWLGSTMAFPRVVPHSDGSGVLDEVGDGVDSSRIGRRVWVYGAQSYRPLGTAAQYTVVPADQAVDLPAEVDDLLGACLGIPGITAHRAVFGDGPVDGATVLVHGAMGAVGSLAAQLAHHSGAHVVTTVRRSEDAFRLRGAAFGHTVALGEPDPAGAVRALAPDGVDRIVEVDFAGNIDLDAAVAKNGAVIAAYASGRDRPNFPFWPMLFDNITVRLLGSDDFPPAAKRQAASDLTAAAQVGALSIPVRPPFPFEQVALAHGQVDADNRSRVLLAIPD</sequence>
<accession>A0A4R5YAV5</accession>
<evidence type="ECO:0000313" key="4">
    <source>
        <dbReference type="EMBL" id="TDL41853.1"/>
    </source>
</evidence>
<gene>
    <name evidence="4" type="ORF">E2R59_11865</name>
</gene>
<dbReference type="SMART" id="SM00829">
    <property type="entry name" value="PKS_ER"/>
    <property type="match status" value="1"/>
</dbReference>
<dbReference type="RefSeq" id="WP_133410743.1">
    <property type="nucleotide sequence ID" value="NZ_SMZT01000005.1"/>
</dbReference>
<dbReference type="SUPFAM" id="SSF50129">
    <property type="entry name" value="GroES-like"/>
    <property type="match status" value="1"/>
</dbReference>
<dbReference type="PANTHER" id="PTHR44154:SF1">
    <property type="entry name" value="QUINONE OXIDOREDUCTASE"/>
    <property type="match status" value="1"/>
</dbReference>
<dbReference type="GeneID" id="64348114"/>
<dbReference type="InterPro" id="IPR051603">
    <property type="entry name" value="Zinc-ADH_QOR/CCCR"/>
</dbReference>
<dbReference type="PANTHER" id="PTHR44154">
    <property type="entry name" value="QUINONE OXIDOREDUCTASE"/>
    <property type="match status" value="1"/>
</dbReference>
<proteinExistence type="predicted"/>
<feature type="domain" description="Enoyl reductase (ER)" evidence="3">
    <location>
        <begin position="13"/>
        <end position="322"/>
    </location>
</feature>
<organism evidence="4 5">
    <name type="scientific">Kocuria rosea</name>
    <name type="common">Deinococcus erythromyxa</name>
    <name type="synonym">Micrococcus rubens</name>
    <dbReference type="NCBI Taxonomy" id="1275"/>
    <lineage>
        <taxon>Bacteria</taxon>
        <taxon>Bacillati</taxon>
        <taxon>Actinomycetota</taxon>
        <taxon>Actinomycetes</taxon>
        <taxon>Micrococcales</taxon>
        <taxon>Micrococcaceae</taxon>
        <taxon>Kocuria</taxon>
    </lineage>
</organism>
<dbReference type="GO" id="GO:0016491">
    <property type="term" value="F:oxidoreductase activity"/>
    <property type="evidence" value="ECO:0007669"/>
    <property type="project" value="InterPro"/>
</dbReference>
<dbReference type="InterPro" id="IPR011032">
    <property type="entry name" value="GroES-like_sf"/>
</dbReference>
<comment type="caution">
    <text evidence="4">The sequence shown here is derived from an EMBL/GenBank/DDBJ whole genome shotgun (WGS) entry which is preliminary data.</text>
</comment>
<dbReference type="EMBL" id="SMZT01000005">
    <property type="protein sequence ID" value="TDL41853.1"/>
    <property type="molecule type" value="Genomic_DNA"/>
</dbReference>
<name>A0A4R5YAV5_KOCRO</name>
<protein>
    <submittedName>
        <fullName evidence="4">NADPH:quinone reductase</fullName>
    </submittedName>
</protein>
<evidence type="ECO:0000256" key="2">
    <source>
        <dbReference type="SAM" id="MobiDB-lite"/>
    </source>
</evidence>
<reference evidence="4 5" key="1">
    <citation type="submission" date="2019-03" db="EMBL/GenBank/DDBJ databases">
        <title>Genome Sequencing and Assembly of Various Microbes Isolated from Partially Reclaimed Soil and Acid Mine Drainage (AMD) Site.</title>
        <authorList>
            <person name="Steinbock B."/>
            <person name="Bechtold R."/>
            <person name="Sevigny J.L."/>
            <person name="Thomas D."/>
            <person name="Cuthill L.R."/>
            <person name="Aveiro Johannsen E.J."/>
            <person name="Thomas K."/>
            <person name="Ghosh A."/>
        </authorList>
    </citation>
    <scope>NUCLEOTIDE SEQUENCE [LARGE SCALE GENOMIC DNA]</scope>
    <source>
        <strain evidence="4 5">S-A3</strain>
    </source>
</reference>